<accession>A0A0B5E0Z0</accession>
<dbReference type="InterPro" id="IPR001343">
    <property type="entry name" value="Hemolysn_Ca-bd"/>
</dbReference>
<comment type="subcellular location">
    <subcellularLocation>
        <location evidence="1">Secreted</location>
    </subcellularLocation>
</comment>
<dbReference type="PRINTS" id="PR00313">
    <property type="entry name" value="CABNDNGRPT"/>
</dbReference>
<dbReference type="HOGENOM" id="CLU_077674_0_0_5"/>
<dbReference type="GO" id="GO:0005576">
    <property type="term" value="C:extracellular region"/>
    <property type="evidence" value="ECO:0007669"/>
    <property type="project" value="UniProtKB-SubCell"/>
</dbReference>
<dbReference type="InterPro" id="IPR050557">
    <property type="entry name" value="RTX_toxin/Mannuronan_C5-epim"/>
</dbReference>
<dbReference type="AlphaFoldDB" id="A0A0B5E0Z0"/>
<proteinExistence type="predicted"/>
<feature type="compositionally biased region" description="Basic and acidic residues" evidence="3">
    <location>
        <begin position="69"/>
        <end position="86"/>
    </location>
</feature>
<dbReference type="GO" id="GO:0005509">
    <property type="term" value="F:calcium ion binding"/>
    <property type="evidence" value="ECO:0007669"/>
    <property type="project" value="InterPro"/>
</dbReference>
<dbReference type="Proteomes" id="UP000031521">
    <property type="component" value="Chromosome"/>
</dbReference>
<evidence type="ECO:0000313" key="4">
    <source>
        <dbReference type="EMBL" id="AJE48954.1"/>
    </source>
</evidence>
<dbReference type="PANTHER" id="PTHR38340">
    <property type="entry name" value="S-LAYER PROTEIN"/>
    <property type="match status" value="1"/>
</dbReference>
<organism evidence="4 5">
    <name type="scientific">Celeribacter indicus</name>
    <dbReference type="NCBI Taxonomy" id="1208324"/>
    <lineage>
        <taxon>Bacteria</taxon>
        <taxon>Pseudomonadati</taxon>
        <taxon>Pseudomonadota</taxon>
        <taxon>Alphaproteobacteria</taxon>
        <taxon>Rhodobacterales</taxon>
        <taxon>Roseobacteraceae</taxon>
        <taxon>Celeribacter</taxon>
    </lineage>
</organism>
<dbReference type="OrthoDB" id="7724872at2"/>
<feature type="region of interest" description="Disordered" evidence="3">
    <location>
        <begin position="20"/>
        <end position="91"/>
    </location>
</feature>
<dbReference type="EMBL" id="CP004393">
    <property type="protein sequence ID" value="AJE48954.1"/>
    <property type="molecule type" value="Genomic_DNA"/>
</dbReference>
<dbReference type="SUPFAM" id="SSF51120">
    <property type="entry name" value="beta-Roll"/>
    <property type="match status" value="2"/>
</dbReference>
<dbReference type="Gene3D" id="2.150.10.10">
    <property type="entry name" value="Serralysin-like metalloprotease, C-terminal"/>
    <property type="match status" value="2"/>
</dbReference>
<dbReference type="KEGG" id="cid:P73_4239"/>
<evidence type="ECO:0000313" key="5">
    <source>
        <dbReference type="Proteomes" id="UP000031521"/>
    </source>
</evidence>
<dbReference type="InterPro" id="IPR011049">
    <property type="entry name" value="Serralysin-like_metalloprot_C"/>
</dbReference>
<feature type="compositionally biased region" description="Acidic residues" evidence="3">
    <location>
        <begin position="33"/>
        <end position="52"/>
    </location>
</feature>
<sequence length="316" mass="33313">MWLLLALPALLGAAFLLDSDDDDDHHAERSEDTDPPPEDDSTGGATPEEEPSDVLRLTGTEGDNNFRILGDKPYRIDGRGGDDKVRAGPGDNTVFGGAGTDILLGEGGDDRLFGNADPDLVEGGPGNDAIFLGDGNDESGTSILYASTVGELTMALEMQTGDDLIRGGDGDDLIIDIRGSNTIYGDLGDDVLLAYDHEDEHSPDIVHGGYGDDRLAGDDGDTLTGGAGADEIYVASSIDMVKEIVTVTDFDPAEDNLVIDVLGDDLSGVNEDEEIVIRETEDGLILELFEQQVALLQGLRLADLPADTSAMFTISV</sequence>
<dbReference type="PANTHER" id="PTHR38340:SF1">
    <property type="entry name" value="S-LAYER PROTEIN"/>
    <property type="match status" value="1"/>
</dbReference>
<reference evidence="4 5" key="1">
    <citation type="journal article" date="2014" name="Int. J. Syst. Evol. Microbiol.">
        <title>Celeribacter indicus sp. nov., a polycyclic aromatic hydrocarbon-degrading bacterium from deep-sea sediment and reclassification of Huaishuia halophila as Celeribacter halophilus comb. nov.</title>
        <authorList>
            <person name="Lai Q."/>
            <person name="Cao J."/>
            <person name="Yuan J."/>
            <person name="Li F."/>
            <person name="Shao Z."/>
        </authorList>
    </citation>
    <scope>NUCLEOTIDE SEQUENCE [LARGE SCALE GENOMIC DNA]</scope>
    <source>
        <strain evidence="4">P73</strain>
    </source>
</reference>
<dbReference type="STRING" id="1208324.P73_4239"/>
<keyword evidence="2" id="KW-0964">Secreted</keyword>
<evidence type="ECO:0000256" key="1">
    <source>
        <dbReference type="ARBA" id="ARBA00004613"/>
    </source>
</evidence>
<keyword evidence="5" id="KW-1185">Reference proteome</keyword>
<name>A0A0B5E0Z0_9RHOB</name>
<protein>
    <submittedName>
        <fullName evidence="4">Ca2+-binding protein, RTX toxin</fullName>
    </submittedName>
</protein>
<evidence type="ECO:0000256" key="2">
    <source>
        <dbReference type="ARBA" id="ARBA00022525"/>
    </source>
</evidence>
<dbReference type="Pfam" id="PF00353">
    <property type="entry name" value="HemolysinCabind"/>
    <property type="match status" value="3"/>
</dbReference>
<gene>
    <name evidence="4" type="ORF">P73_4239</name>
</gene>
<evidence type="ECO:0000256" key="3">
    <source>
        <dbReference type="SAM" id="MobiDB-lite"/>
    </source>
</evidence>
<dbReference type="RefSeq" id="WP_043871138.1">
    <property type="nucleotide sequence ID" value="NZ_CP004393.1"/>
</dbReference>